<keyword evidence="2" id="KW-1185">Reference proteome</keyword>
<name>A0A1H1ZZQ8_MUCMA</name>
<dbReference type="STRING" id="652787.SAMN05216490_3320"/>
<sequence>MNIMQAKSCSSYHLIHCRPIYGTDNIRIKVALAKILNKQVNMYKSAYNFNLLTYITLNLPM</sequence>
<evidence type="ECO:0000313" key="2">
    <source>
        <dbReference type="Proteomes" id="UP000199679"/>
    </source>
</evidence>
<proteinExistence type="predicted"/>
<dbReference type="AlphaFoldDB" id="A0A1H1ZZQ8"/>
<accession>A0A1H1ZZQ8</accession>
<protein>
    <submittedName>
        <fullName evidence="1">Uncharacterized protein</fullName>
    </submittedName>
</protein>
<evidence type="ECO:0000313" key="1">
    <source>
        <dbReference type="EMBL" id="SDT39255.1"/>
    </source>
</evidence>
<reference evidence="1 2" key="1">
    <citation type="submission" date="2016-10" db="EMBL/GenBank/DDBJ databases">
        <authorList>
            <person name="de Groot N.N."/>
        </authorList>
    </citation>
    <scope>NUCLEOTIDE SEQUENCE [LARGE SCALE GENOMIC DNA]</scope>
    <source>
        <strain evidence="1 2">MP1X4</strain>
    </source>
</reference>
<dbReference type="EMBL" id="LT629740">
    <property type="protein sequence ID" value="SDT39255.1"/>
    <property type="molecule type" value="Genomic_DNA"/>
</dbReference>
<dbReference type="Proteomes" id="UP000199679">
    <property type="component" value="Chromosome I"/>
</dbReference>
<organism evidence="1 2">
    <name type="scientific">Mucilaginibacter mallensis</name>
    <dbReference type="NCBI Taxonomy" id="652787"/>
    <lineage>
        <taxon>Bacteria</taxon>
        <taxon>Pseudomonadati</taxon>
        <taxon>Bacteroidota</taxon>
        <taxon>Sphingobacteriia</taxon>
        <taxon>Sphingobacteriales</taxon>
        <taxon>Sphingobacteriaceae</taxon>
        <taxon>Mucilaginibacter</taxon>
    </lineage>
</organism>
<gene>
    <name evidence="1" type="ORF">SAMN05216490_3320</name>
</gene>